<keyword evidence="2" id="KW-1185">Reference proteome</keyword>
<name>A0A9D5BYP9_9LILI</name>
<proteinExistence type="predicted"/>
<sequence length="75" mass="8265">MSCPVAKVIVGAPRFRKEKRGGTLRCRLAGEVLVVLDRDQESPESVGKPPYRRGAWSFVGADMSRLIGLRSEGTY</sequence>
<evidence type="ECO:0000313" key="2">
    <source>
        <dbReference type="Proteomes" id="UP001085076"/>
    </source>
</evidence>
<evidence type="ECO:0000313" key="1">
    <source>
        <dbReference type="EMBL" id="KAJ0963099.1"/>
    </source>
</evidence>
<accession>A0A9D5BYP9</accession>
<protein>
    <submittedName>
        <fullName evidence="1">Uncharacterized protein</fullName>
    </submittedName>
</protein>
<organism evidence="1 2">
    <name type="scientific">Dioscorea zingiberensis</name>
    <dbReference type="NCBI Taxonomy" id="325984"/>
    <lineage>
        <taxon>Eukaryota</taxon>
        <taxon>Viridiplantae</taxon>
        <taxon>Streptophyta</taxon>
        <taxon>Embryophyta</taxon>
        <taxon>Tracheophyta</taxon>
        <taxon>Spermatophyta</taxon>
        <taxon>Magnoliopsida</taxon>
        <taxon>Liliopsida</taxon>
        <taxon>Dioscoreales</taxon>
        <taxon>Dioscoreaceae</taxon>
        <taxon>Dioscorea</taxon>
    </lineage>
</organism>
<dbReference type="EMBL" id="JAGGNH010000009">
    <property type="protein sequence ID" value="KAJ0963099.1"/>
    <property type="molecule type" value="Genomic_DNA"/>
</dbReference>
<dbReference type="AlphaFoldDB" id="A0A9D5BYP9"/>
<comment type="caution">
    <text evidence="1">The sequence shown here is derived from an EMBL/GenBank/DDBJ whole genome shotgun (WGS) entry which is preliminary data.</text>
</comment>
<gene>
    <name evidence="1" type="ORF">J5N97_028221</name>
</gene>
<reference evidence="1" key="2">
    <citation type="journal article" date="2022" name="Hortic Res">
        <title>The genome of Dioscorea zingiberensis sheds light on the biosynthesis, origin and evolution of the medicinally important diosgenin saponins.</title>
        <authorList>
            <person name="Li Y."/>
            <person name="Tan C."/>
            <person name="Li Z."/>
            <person name="Guo J."/>
            <person name="Li S."/>
            <person name="Chen X."/>
            <person name="Wang C."/>
            <person name="Dai X."/>
            <person name="Yang H."/>
            <person name="Song W."/>
            <person name="Hou L."/>
            <person name="Xu J."/>
            <person name="Tong Z."/>
            <person name="Xu A."/>
            <person name="Yuan X."/>
            <person name="Wang W."/>
            <person name="Yang Q."/>
            <person name="Chen L."/>
            <person name="Sun Z."/>
            <person name="Wang K."/>
            <person name="Pan B."/>
            <person name="Chen J."/>
            <person name="Bao Y."/>
            <person name="Liu F."/>
            <person name="Qi X."/>
            <person name="Gang D.R."/>
            <person name="Wen J."/>
            <person name="Li J."/>
        </authorList>
    </citation>
    <scope>NUCLEOTIDE SEQUENCE</scope>
    <source>
        <strain evidence="1">Dzin_1.0</strain>
    </source>
</reference>
<reference evidence="1" key="1">
    <citation type="submission" date="2021-03" db="EMBL/GenBank/DDBJ databases">
        <authorList>
            <person name="Li Z."/>
            <person name="Yang C."/>
        </authorList>
    </citation>
    <scope>NUCLEOTIDE SEQUENCE</scope>
    <source>
        <strain evidence="1">Dzin_1.0</strain>
        <tissue evidence="1">Leaf</tissue>
    </source>
</reference>
<dbReference type="Proteomes" id="UP001085076">
    <property type="component" value="Miscellaneous, Linkage group lg09"/>
</dbReference>